<feature type="transmembrane region" description="Helical" evidence="7">
    <location>
        <begin position="34"/>
        <end position="55"/>
    </location>
</feature>
<reference evidence="9 10" key="1">
    <citation type="submission" date="2018-08" db="EMBL/GenBank/DDBJ databases">
        <title>Fulvimarina sp. 85, whole genome shotgun sequence.</title>
        <authorList>
            <person name="Tuo L."/>
        </authorList>
    </citation>
    <scope>NUCLEOTIDE SEQUENCE [LARGE SCALE GENOMIC DNA]</scope>
    <source>
        <strain evidence="9 10">85</strain>
    </source>
</reference>
<feature type="transmembrane region" description="Helical" evidence="7">
    <location>
        <begin position="214"/>
        <end position="231"/>
    </location>
</feature>
<dbReference type="PANTHER" id="PTHR43652:SF2">
    <property type="entry name" value="BASIC AMINO ACID ANTIPORTER YFCC-RELATED"/>
    <property type="match status" value="1"/>
</dbReference>
<dbReference type="InterPro" id="IPR004680">
    <property type="entry name" value="Cit_transptr-like_dom"/>
</dbReference>
<dbReference type="EMBL" id="QURL01000015">
    <property type="protein sequence ID" value="RFC61797.1"/>
    <property type="molecule type" value="Genomic_DNA"/>
</dbReference>
<comment type="caution">
    <text evidence="9">The sequence shown here is derived from an EMBL/GenBank/DDBJ whole genome shotgun (WGS) entry which is preliminary data.</text>
</comment>
<sequence>MALVLGHLVVNKGGGVAAHDGVRRRMMVPTRTTGVTFDQIAIIVLMATLLTAFALDRFRVELLALSGLAAGTILGLVPESRIFSGFSDPAVITVAEILMIVQLLTRSHLVDWFSSGLVRAIRSELGVLATVCGLGAVLSMFMNNVGAFALMLPLTFSLSYGLGVRPGVLIMPLSFSTLLGGTCSLIGTPANLVVSGFHLQATGAPFSFFETAKVGAPVALIGLAAILAFAGRSLRGRGNEQPSGEIVGPRRFVSEFTVTARSSFAGLTLPELEGRIGGTVHTLLRDGRHVFGRRQVINVLPGDIVLADLDVSSAIEMNRKGDVEVAGRRSISGELGWIEAVVLPQSIVIGTATGNIAAFERHTVDFVAIAPQTPRIEGRLSDIALSAGDILLLRGEPASVRSALTEIDCLAIMPRGFGPPEPEGWATLAAFIGAIVVSALGLLAPQNAFGAAVLLLALSGFVRLRQAIADLNWPILIMLAAMIPLGSAVETTGAADVLATWLLDLTGAAGLLSVSLVILAVIVLVTPFVNNVSAAVAIAPVAIAVSRSSGVPAEPLLLLVAVGASLDFMTPFGHHNNTIAMVVGGYRSSDFLKFGAPLTLIVGAAAIAAVMMSG</sequence>
<feature type="transmembrane region" description="Helical" evidence="7">
    <location>
        <begin position="471"/>
        <end position="489"/>
    </location>
</feature>
<dbReference type="InterPro" id="IPR036721">
    <property type="entry name" value="RCK_C_sf"/>
</dbReference>
<dbReference type="GO" id="GO:0005886">
    <property type="term" value="C:plasma membrane"/>
    <property type="evidence" value="ECO:0007669"/>
    <property type="project" value="TreeGrafter"/>
</dbReference>
<feature type="domain" description="Citrate transporter-like" evidence="8">
    <location>
        <begin position="52"/>
        <end position="563"/>
    </location>
</feature>
<evidence type="ECO:0000259" key="8">
    <source>
        <dbReference type="Pfam" id="PF03600"/>
    </source>
</evidence>
<evidence type="ECO:0000256" key="1">
    <source>
        <dbReference type="ARBA" id="ARBA00004141"/>
    </source>
</evidence>
<protein>
    <submittedName>
        <fullName evidence="9">Cation transporter</fullName>
    </submittedName>
</protein>
<feature type="transmembrane region" description="Helical" evidence="7">
    <location>
        <begin position="594"/>
        <end position="612"/>
    </location>
</feature>
<comment type="subcellular location">
    <subcellularLocation>
        <location evidence="1">Membrane</location>
        <topology evidence="1">Multi-pass membrane protein</topology>
    </subcellularLocation>
</comment>
<evidence type="ECO:0000256" key="6">
    <source>
        <dbReference type="ARBA" id="ARBA00023136"/>
    </source>
</evidence>
<dbReference type="PANTHER" id="PTHR43652">
    <property type="entry name" value="BASIC AMINO ACID ANTIPORTER YFCC-RELATED"/>
    <property type="match status" value="1"/>
</dbReference>
<evidence type="ECO:0000256" key="7">
    <source>
        <dbReference type="SAM" id="Phobius"/>
    </source>
</evidence>
<evidence type="ECO:0000256" key="5">
    <source>
        <dbReference type="ARBA" id="ARBA00022989"/>
    </source>
</evidence>
<feature type="transmembrane region" description="Helical" evidence="7">
    <location>
        <begin position="90"/>
        <end position="109"/>
    </location>
</feature>
<keyword evidence="3 7" id="KW-0812">Transmembrane</keyword>
<evidence type="ECO:0000256" key="3">
    <source>
        <dbReference type="ARBA" id="ARBA00022692"/>
    </source>
</evidence>
<feature type="transmembrane region" description="Helical" evidence="7">
    <location>
        <begin position="448"/>
        <end position="464"/>
    </location>
</feature>
<feature type="transmembrane region" description="Helical" evidence="7">
    <location>
        <begin position="501"/>
        <end position="525"/>
    </location>
</feature>
<dbReference type="InterPro" id="IPR051679">
    <property type="entry name" value="DASS-Related_Transporters"/>
</dbReference>
<evidence type="ECO:0000313" key="10">
    <source>
        <dbReference type="Proteomes" id="UP000264310"/>
    </source>
</evidence>
<feature type="transmembrane region" description="Helical" evidence="7">
    <location>
        <begin position="424"/>
        <end position="442"/>
    </location>
</feature>
<feature type="transmembrane region" description="Helical" evidence="7">
    <location>
        <begin position="147"/>
        <end position="163"/>
    </location>
</feature>
<feature type="transmembrane region" description="Helical" evidence="7">
    <location>
        <begin position="62"/>
        <end position="78"/>
    </location>
</feature>
<proteinExistence type="predicted"/>
<gene>
    <name evidence="9" type="ORF">DYI37_19395</name>
</gene>
<evidence type="ECO:0000256" key="2">
    <source>
        <dbReference type="ARBA" id="ARBA00022448"/>
    </source>
</evidence>
<name>A0A371WXT4_9HYPH</name>
<dbReference type="Pfam" id="PF03600">
    <property type="entry name" value="CitMHS"/>
    <property type="match status" value="1"/>
</dbReference>
<keyword evidence="2" id="KW-0813">Transport</keyword>
<evidence type="ECO:0000313" key="9">
    <source>
        <dbReference type="EMBL" id="RFC61797.1"/>
    </source>
</evidence>
<organism evidence="9 10">
    <name type="scientific">Fulvimarina endophytica</name>
    <dbReference type="NCBI Taxonomy" id="2293836"/>
    <lineage>
        <taxon>Bacteria</taxon>
        <taxon>Pseudomonadati</taxon>
        <taxon>Pseudomonadota</taxon>
        <taxon>Alphaproteobacteria</taxon>
        <taxon>Hyphomicrobiales</taxon>
        <taxon>Aurantimonadaceae</taxon>
        <taxon>Fulvimarina</taxon>
    </lineage>
</organism>
<dbReference type="GO" id="GO:0006813">
    <property type="term" value="P:potassium ion transport"/>
    <property type="evidence" value="ECO:0007669"/>
    <property type="project" value="InterPro"/>
</dbReference>
<keyword evidence="10" id="KW-1185">Reference proteome</keyword>
<dbReference type="GO" id="GO:0055085">
    <property type="term" value="P:transmembrane transport"/>
    <property type="evidence" value="ECO:0007669"/>
    <property type="project" value="InterPro"/>
</dbReference>
<dbReference type="Proteomes" id="UP000264310">
    <property type="component" value="Unassembled WGS sequence"/>
</dbReference>
<keyword evidence="5 7" id="KW-1133">Transmembrane helix</keyword>
<feature type="transmembrane region" description="Helical" evidence="7">
    <location>
        <begin position="175"/>
        <end position="194"/>
    </location>
</feature>
<keyword evidence="4" id="KW-0677">Repeat</keyword>
<dbReference type="AlphaFoldDB" id="A0A371WXT4"/>
<evidence type="ECO:0000256" key="4">
    <source>
        <dbReference type="ARBA" id="ARBA00022737"/>
    </source>
</evidence>
<keyword evidence="6 7" id="KW-0472">Membrane</keyword>
<dbReference type="SUPFAM" id="SSF116726">
    <property type="entry name" value="TrkA C-terminal domain-like"/>
    <property type="match status" value="1"/>
</dbReference>
<accession>A0A371WXT4</accession>